<dbReference type="GO" id="GO:1990904">
    <property type="term" value="C:ribonucleoprotein complex"/>
    <property type="evidence" value="ECO:0007669"/>
    <property type="project" value="UniProtKB-KW"/>
</dbReference>
<name>A0A023EU99_AEDAL</name>
<dbReference type="InterPro" id="IPR001377">
    <property type="entry name" value="Ribosomal_eS6"/>
</dbReference>
<organism evidence="7">
    <name type="scientific">Aedes albopictus</name>
    <name type="common">Asian tiger mosquito</name>
    <name type="synonym">Stegomyia albopicta</name>
    <dbReference type="NCBI Taxonomy" id="7160"/>
    <lineage>
        <taxon>Eukaryota</taxon>
        <taxon>Metazoa</taxon>
        <taxon>Ecdysozoa</taxon>
        <taxon>Arthropoda</taxon>
        <taxon>Hexapoda</taxon>
        <taxon>Insecta</taxon>
        <taxon>Pterygota</taxon>
        <taxon>Neoptera</taxon>
        <taxon>Endopterygota</taxon>
        <taxon>Diptera</taxon>
        <taxon>Nematocera</taxon>
        <taxon>Culicoidea</taxon>
        <taxon>Culicidae</taxon>
        <taxon>Culicinae</taxon>
        <taxon>Aedini</taxon>
        <taxon>Aedes</taxon>
        <taxon>Stegomyia</taxon>
    </lineage>
</organism>
<dbReference type="EMBL" id="GAPW01001599">
    <property type="protein sequence ID" value="JAC11999.1"/>
    <property type="molecule type" value="mRNA"/>
</dbReference>
<proteinExistence type="evidence at transcript level"/>
<feature type="region of interest" description="Disordered" evidence="6">
    <location>
        <begin position="300"/>
        <end position="425"/>
    </location>
</feature>
<dbReference type="VEuPathDB" id="VectorBase:AALF004029"/>
<protein>
    <recommendedName>
        <fullName evidence="4">Small ribosomal subunit protein eS6</fullName>
    </recommendedName>
    <alternativeName>
        <fullName evidence="5">40S ribosomal protein S6</fullName>
    </alternativeName>
</protein>
<dbReference type="GO" id="GO:0006412">
    <property type="term" value="P:translation"/>
    <property type="evidence" value="ECO:0007669"/>
    <property type="project" value="InterPro"/>
</dbReference>
<feature type="non-terminal residue" evidence="7">
    <location>
        <position position="1"/>
    </location>
</feature>
<evidence type="ECO:0000256" key="2">
    <source>
        <dbReference type="ARBA" id="ARBA00022980"/>
    </source>
</evidence>
<dbReference type="PANTHER" id="PTHR11502">
    <property type="entry name" value="40S RIBOSOMAL PROTEIN S6"/>
    <property type="match status" value="1"/>
</dbReference>
<evidence type="ECO:0000313" key="7">
    <source>
        <dbReference type="EMBL" id="JAC11999.1"/>
    </source>
</evidence>
<evidence type="ECO:0000256" key="5">
    <source>
        <dbReference type="ARBA" id="ARBA00035403"/>
    </source>
</evidence>
<reference evidence="7" key="1">
    <citation type="journal article" date="2014" name="PLoS Negl. Trop. Dis.">
        <title>Identification and characterization of seminal fluid proteins in the Asian tiger mosquito, Aedes albopictus.</title>
        <authorList>
            <person name="Boes K.E."/>
            <person name="Ribeiro J.M."/>
            <person name="Wong A."/>
            <person name="Harrington L.C."/>
            <person name="Wolfner M.F."/>
            <person name="Sirot L.K."/>
        </authorList>
    </citation>
    <scope>NUCLEOTIDE SEQUENCE</scope>
    <source>
        <tissue evidence="7">Reproductive organs</tissue>
    </source>
</reference>
<dbReference type="AlphaFoldDB" id="A0A023EU99"/>
<dbReference type="PROSITE" id="PS00578">
    <property type="entry name" value="RIBOSOMAL_S6E"/>
    <property type="match status" value="1"/>
</dbReference>
<accession>A0A023EU99</accession>
<dbReference type="Gene3D" id="1.20.5.2650">
    <property type="match status" value="1"/>
</dbReference>
<dbReference type="InterPro" id="IPR018282">
    <property type="entry name" value="Ribosomal_eS6_CS"/>
</dbReference>
<keyword evidence="2 7" id="KW-0689">Ribosomal protein</keyword>
<dbReference type="VEuPathDB" id="VectorBase:AALC636_027940"/>
<dbReference type="VEuPathDB" id="VectorBase:AALFPA_076372"/>
<sequence>WCRFSPGNILLALLDNDQSKSGQVLVNDATANRLTLALTGTTWAIARVALLQQQTDTGVGQDALLHGETLLVVSTGNLEDVALPFITEMVSGDFGAHTLVVEVTQLVVVHDLEGLLGPGSGKRYVFKIAGGNDKQGFPMKQGVLTNTRVRLLLKKGHSCYRPRRTGERKRKSVRGCIVDQNLSALALIVVKKGEKDIPGLTDTTVLRRLGPKRASNIRKLYNLTKEDDVRQYVVKRPLPEKDGKKPRTKAPKIQRLITPVVLQRKRHRLAIKKRRVESRKEAEAEYMKILHLRRRQERIRRRSRLSSMRDSRSSIGEERDKEKEKAAVKAAKKVAKKEAKKEVKKVTEAAKKADAKAAKAKVEPKKADKKSADSGKKATAGDKKEKKVEKKAAPAAAKKEAPKRKPEAAKGDASAAKKEKKQKKK</sequence>
<evidence type="ECO:0000256" key="3">
    <source>
        <dbReference type="ARBA" id="ARBA00023274"/>
    </source>
</evidence>
<feature type="compositionally biased region" description="Basic and acidic residues" evidence="6">
    <location>
        <begin position="307"/>
        <end position="327"/>
    </location>
</feature>
<keyword evidence="3" id="KW-0687">Ribonucleoprotein</keyword>
<dbReference type="Pfam" id="PF01092">
    <property type="entry name" value="Ribosomal_S6e"/>
    <property type="match status" value="1"/>
</dbReference>
<dbReference type="GO" id="GO:0003735">
    <property type="term" value="F:structural constituent of ribosome"/>
    <property type="evidence" value="ECO:0007669"/>
    <property type="project" value="InterPro"/>
</dbReference>
<dbReference type="SMART" id="SM01405">
    <property type="entry name" value="Ribosomal_S6e"/>
    <property type="match status" value="1"/>
</dbReference>
<feature type="compositionally biased region" description="Basic and acidic residues" evidence="6">
    <location>
        <begin position="336"/>
        <end position="410"/>
    </location>
</feature>
<dbReference type="GO" id="GO:0005840">
    <property type="term" value="C:ribosome"/>
    <property type="evidence" value="ECO:0007669"/>
    <property type="project" value="UniProtKB-KW"/>
</dbReference>
<evidence type="ECO:0000256" key="1">
    <source>
        <dbReference type="ARBA" id="ARBA00009312"/>
    </source>
</evidence>
<evidence type="ECO:0000256" key="4">
    <source>
        <dbReference type="ARBA" id="ARBA00035278"/>
    </source>
</evidence>
<comment type="similarity">
    <text evidence="1">Belongs to the eukaryotic ribosomal protein eS6 family.</text>
</comment>
<evidence type="ECO:0000256" key="6">
    <source>
        <dbReference type="SAM" id="MobiDB-lite"/>
    </source>
</evidence>